<dbReference type="SUPFAM" id="SSF52540">
    <property type="entry name" value="P-loop containing nucleoside triphosphate hydrolases"/>
    <property type="match status" value="1"/>
</dbReference>
<feature type="compositionally biased region" description="Basic residues" evidence="2">
    <location>
        <begin position="938"/>
        <end position="953"/>
    </location>
</feature>
<dbReference type="InterPro" id="IPR056884">
    <property type="entry name" value="NPHP3-like_N"/>
</dbReference>
<dbReference type="Pfam" id="PF24883">
    <property type="entry name" value="NPHP3_N"/>
    <property type="match status" value="1"/>
</dbReference>
<dbReference type="Proteomes" id="UP000434172">
    <property type="component" value="Unassembled WGS sequence"/>
</dbReference>
<evidence type="ECO:0000313" key="4">
    <source>
        <dbReference type="EMBL" id="KAF0330010.1"/>
    </source>
</evidence>
<dbReference type="OrthoDB" id="443402at2759"/>
<evidence type="ECO:0000259" key="3">
    <source>
        <dbReference type="Pfam" id="PF24883"/>
    </source>
</evidence>
<evidence type="ECO:0000256" key="2">
    <source>
        <dbReference type="SAM" id="MobiDB-lite"/>
    </source>
</evidence>
<proteinExistence type="predicted"/>
<accession>A0A8H3ZYB3</accession>
<gene>
    <name evidence="4" type="ORF">GQ607_002777</name>
</gene>
<feature type="domain" description="Nephrocystin 3-like N-terminal" evidence="3">
    <location>
        <begin position="240"/>
        <end position="414"/>
    </location>
</feature>
<dbReference type="InterPro" id="IPR027417">
    <property type="entry name" value="P-loop_NTPase"/>
</dbReference>
<protein>
    <submittedName>
        <fullName evidence="4">High-affinity nicotinic acid transporter</fullName>
    </submittedName>
</protein>
<organism evidence="4 5">
    <name type="scientific">Colletotrichum asianum</name>
    <dbReference type="NCBI Taxonomy" id="702518"/>
    <lineage>
        <taxon>Eukaryota</taxon>
        <taxon>Fungi</taxon>
        <taxon>Dikarya</taxon>
        <taxon>Ascomycota</taxon>
        <taxon>Pezizomycotina</taxon>
        <taxon>Sordariomycetes</taxon>
        <taxon>Hypocreomycetidae</taxon>
        <taxon>Glomerellales</taxon>
        <taxon>Glomerellaceae</taxon>
        <taxon>Colletotrichum</taxon>
        <taxon>Colletotrichum gloeosporioides species complex</taxon>
    </lineage>
</organism>
<name>A0A8H3ZYB3_9PEZI</name>
<dbReference type="PANTHER" id="PTHR10039:SF5">
    <property type="entry name" value="NACHT DOMAIN-CONTAINING PROTEIN"/>
    <property type="match status" value="1"/>
</dbReference>
<reference evidence="4 5" key="1">
    <citation type="submission" date="2019-12" db="EMBL/GenBank/DDBJ databases">
        <title>A genome sequence resource for the geographically widespread anthracnose pathogen Colletotrichum asianum.</title>
        <authorList>
            <person name="Meng Y."/>
        </authorList>
    </citation>
    <scope>NUCLEOTIDE SEQUENCE [LARGE SCALE GENOMIC DNA]</scope>
    <source>
        <strain evidence="4 5">ICMP 18580</strain>
    </source>
</reference>
<dbReference type="Gene3D" id="3.40.50.300">
    <property type="entry name" value="P-loop containing nucleotide triphosphate hydrolases"/>
    <property type="match status" value="1"/>
</dbReference>
<keyword evidence="5" id="KW-1185">Reference proteome</keyword>
<dbReference type="PANTHER" id="PTHR10039">
    <property type="entry name" value="AMELOGENIN"/>
    <property type="match status" value="1"/>
</dbReference>
<comment type="caution">
    <text evidence="4">The sequence shown here is derived from an EMBL/GenBank/DDBJ whole genome shotgun (WGS) entry which is preliminary data.</text>
</comment>
<evidence type="ECO:0000256" key="1">
    <source>
        <dbReference type="ARBA" id="ARBA00022737"/>
    </source>
</evidence>
<sequence>MAEAFAALGIAANIFQFLELGFKATQTIITTYRDIDIDGLAQHNAEIALTCSDFEEHCSKLKNDKAVVKDPDLAPLLTRCIDTATKLSTEIGRLRVPDSKRHRKRTKLKMSIMSYWKSNTVEALQADLGAIREQICFRLQGLIYEHHRSLVISVDAWGKASKEWNRATEQKLDAMAQQVKDLLRSKSKTESTGVDELAKTLVAFAEEAKNHGIIRAILESLHFTQIKDRQNEIPKAHKDTFEWIFSENTSGNFSNWLRDSSGIFWITGKPGSGKSTLMKFISGHEMTKSLANIWAGPKQLLFASHFFWFGGTKLQKSQEGLLRTLLFQISSNAPQLISKVFPDRVSGQFQYLESWSLEELSDAFKRLQALPNVPYRILILVDGLDEYSGQGTELTTFLQAITKSTEIKVCCASRPWQEFRDGFSNAFGQIQMHNLTSEDMRLYVQHNLRQNEQFKTLQSSQEAKARSLMNSICAKAEGVFFWVSLVVKSIVRGLNNNDGLEILQRRVSEFPPDLEQFFKRMIDFIEEVYKKEVGRVFSMLLMVNAPLPLILFRARDSDLIRDMESRNFVTTTTSTEFKFSLRRRKPIQETSTVSKGKQIIIHGELDTGDPGINTTIHDPNGLYVHPQDPLLFRDQLLSRCRDLIQAWQAGPATDDIRLGFLHRTVVDFLQQEANRPVTDHQTCLDRFFLARSCLCVLSSANDILINRDFILWFLYILQETRAPTGDLAHDDAYMLFRQCEKLVRMLNYQKAVILGEDDEVDGILRLLALSQARILIKICQFELTDPHTKTDPSDEERWSFDILDYVLQGSGHVEVGDRPREVLSYSIDLQLLDDLLQIDFFKRLIMTNGTYSRSATAWQMFILALLDITRRDRSISRNHYKACEILIRNGAHKLVDYEGKDMNVTSFLRNNEIFTEDQVSALDELFSSTVLTSQNPSKKSRRKRAYRKRKNRT</sequence>
<keyword evidence="1" id="KW-0677">Repeat</keyword>
<dbReference type="AlphaFoldDB" id="A0A8H3ZYB3"/>
<dbReference type="EMBL" id="WOWK01000009">
    <property type="protein sequence ID" value="KAF0330010.1"/>
    <property type="molecule type" value="Genomic_DNA"/>
</dbReference>
<evidence type="ECO:0000313" key="5">
    <source>
        <dbReference type="Proteomes" id="UP000434172"/>
    </source>
</evidence>
<feature type="region of interest" description="Disordered" evidence="2">
    <location>
        <begin position="933"/>
        <end position="953"/>
    </location>
</feature>